<evidence type="ECO:0000313" key="2">
    <source>
        <dbReference type="EMBL" id="CAB4690998.1"/>
    </source>
</evidence>
<accession>A0A6J6P2L9</accession>
<dbReference type="AlphaFoldDB" id="A0A6J6P2L9"/>
<dbReference type="SUPFAM" id="SSF53807">
    <property type="entry name" value="Helical backbone' metal receptor"/>
    <property type="match status" value="1"/>
</dbReference>
<evidence type="ECO:0000259" key="1">
    <source>
        <dbReference type="PROSITE" id="PS50983"/>
    </source>
</evidence>
<dbReference type="InterPro" id="IPR002491">
    <property type="entry name" value="ABC_transptr_periplasmic_BD"/>
</dbReference>
<gene>
    <name evidence="2" type="ORF">UFOPK2579_00410</name>
</gene>
<dbReference type="InterPro" id="IPR050902">
    <property type="entry name" value="ABC_Transporter_SBP"/>
</dbReference>
<dbReference type="PROSITE" id="PS51257">
    <property type="entry name" value="PROKAR_LIPOPROTEIN"/>
    <property type="match status" value="1"/>
</dbReference>
<reference evidence="2" key="1">
    <citation type="submission" date="2020-05" db="EMBL/GenBank/DDBJ databases">
        <authorList>
            <person name="Chiriac C."/>
            <person name="Salcher M."/>
            <person name="Ghai R."/>
            <person name="Kavagutti S V."/>
        </authorList>
    </citation>
    <scope>NUCLEOTIDE SEQUENCE</scope>
</reference>
<sequence length="378" mass="39121">MTGHRPRSRPRRHAYALWAPTVLALIALLAGCGVDRPDETSARSSAAPGAGAPALADVVPLADARAWDGPSSAVVGDDEVDPVASPTPELPVTVTDAQGTEVSVTDVSRVLALDVYGTLSRTVFELGLGDRVVGRDVSTQFAEAADLPLVTQNGHDLNAEAILELDPTVILTDTSLGPFDVVLQMRDAGIPVVVLDAHRGLDNVDDLTAAVATALGVPAAGEALVARTAAEVDDVRSAIAAVAPQAETDRLRTVFLYVRGQSGVYYMFGEGSGADSLIDALGLYDVADEIGWDGMKPVTDEGIIAAQPDVVLMMTGGLESVGGVDALVERLPALASTPAGEHRRFVDMEDSEILGFGPLTASVLNALAVAIYAPEALS</sequence>
<dbReference type="PANTHER" id="PTHR30535:SF4">
    <property type="entry name" value="HEMIN-BINDING PERIPLASMIC PROTEIN HMUT"/>
    <property type="match status" value="1"/>
</dbReference>
<dbReference type="PROSITE" id="PS50983">
    <property type="entry name" value="FE_B12_PBP"/>
    <property type="match status" value="1"/>
</dbReference>
<dbReference type="EMBL" id="CAEZXR010000031">
    <property type="protein sequence ID" value="CAB4690998.1"/>
    <property type="molecule type" value="Genomic_DNA"/>
</dbReference>
<name>A0A6J6P2L9_9ZZZZ</name>
<protein>
    <submittedName>
        <fullName evidence="2">Unannotated protein</fullName>
    </submittedName>
</protein>
<dbReference type="Gene3D" id="3.40.50.1980">
    <property type="entry name" value="Nitrogenase molybdenum iron protein domain"/>
    <property type="match status" value="2"/>
</dbReference>
<proteinExistence type="predicted"/>
<dbReference type="Pfam" id="PF01497">
    <property type="entry name" value="Peripla_BP_2"/>
    <property type="match status" value="1"/>
</dbReference>
<feature type="domain" description="Fe/B12 periplasmic-binding" evidence="1">
    <location>
        <begin position="111"/>
        <end position="375"/>
    </location>
</feature>
<organism evidence="2">
    <name type="scientific">freshwater metagenome</name>
    <dbReference type="NCBI Taxonomy" id="449393"/>
    <lineage>
        <taxon>unclassified sequences</taxon>
        <taxon>metagenomes</taxon>
        <taxon>ecological metagenomes</taxon>
    </lineage>
</organism>
<dbReference type="PANTHER" id="PTHR30535">
    <property type="entry name" value="VITAMIN B12-BINDING PROTEIN"/>
    <property type="match status" value="1"/>
</dbReference>